<dbReference type="Proteomes" id="UP000765509">
    <property type="component" value="Unassembled WGS sequence"/>
</dbReference>
<comment type="caution">
    <text evidence="2">The sequence shown here is derived from an EMBL/GenBank/DDBJ whole genome shotgun (WGS) entry which is preliminary data.</text>
</comment>
<accession>A0A9Q3CIF1</accession>
<protein>
    <recommendedName>
        <fullName evidence="1">Retrovirus-related Pol polyprotein from transposon TNT 1-94-like beta-barrel domain-containing protein</fullName>
    </recommendedName>
</protein>
<dbReference type="EMBL" id="AVOT02007753">
    <property type="protein sequence ID" value="MBW0484594.1"/>
    <property type="molecule type" value="Genomic_DNA"/>
</dbReference>
<dbReference type="AlphaFoldDB" id="A0A9Q3CIF1"/>
<keyword evidence="3" id="KW-1185">Reference proteome</keyword>
<proteinExistence type="predicted"/>
<gene>
    <name evidence="2" type="ORF">O181_024309</name>
</gene>
<sequence>MAKAAKSDREKFVLDSGATKTMVKNLEYFQQINMRKDSIKLADGLIVYSLGQGTIVLDLPNVSLKLKESLYIPDLAANLISMSTFRKSNHMVEAYNQEKLEVIDQNKTRILIGSFE</sequence>
<reference evidence="2" key="1">
    <citation type="submission" date="2021-03" db="EMBL/GenBank/DDBJ databases">
        <title>Draft genome sequence of rust myrtle Austropuccinia psidii MF-1, a brazilian biotype.</title>
        <authorList>
            <person name="Quecine M.C."/>
            <person name="Pachon D.M.R."/>
            <person name="Bonatelli M.L."/>
            <person name="Correr F.H."/>
            <person name="Franceschini L.M."/>
            <person name="Leite T.F."/>
            <person name="Margarido G.R.A."/>
            <person name="Almeida C.A."/>
            <person name="Ferrarezi J.A."/>
            <person name="Labate C.A."/>
        </authorList>
    </citation>
    <scope>NUCLEOTIDE SEQUENCE</scope>
    <source>
        <strain evidence="2">MF-1</strain>
    </source>
</reference>
<dbReference type="InterPro" id="IPR054722">
    <property type="entry name" value="PolX-like_BBD"/>
</dbReference>
<dbReference type="OrthoDB" id="1749787at2759"/>
<evidence type="ECO:0000313" key="3">
    <source>
        <dbReference type="Proteomes" id="UP000765509"/>
    </source>
</evidence>
<feature type="domain" description="Retrovirus-related Pol polyprotein from transposon TNT 1-94-like beta-barrel" evidence="1">
    <location>
        <begin position="12"/>
        <end position="88"/>
    </location>
</feature>
<evidence type="ECO:0000313" key="2">
    <source>
        <dbReference type="EMBL" id="MBW0484594.1"/>
    </source>
</evidence>
<name>A0A9Q3CIF1_9BASI</name>
<evidence type="ECO:0000259" key="1">
    <source>
        <dbReference type="Pfam" id="PF22936"/>
    </source>
</evidence>
<dbReference type="Pfam" id="PF22936">
    <property type="entry name" value="Pol_BBD"/>
    <property type="match status" value="1"/>
</dbReference>
<organism evidence="2 3">
    <name type="scientific">Austropuccinia psidii MF-1</name>
    <dbReference type="NCBI Taxonomy" id="1389203"/>
    <lineage>
        <taxon>Eukaryota</taxon>
        <taxon>Fungi</taxon>
        <taxon>Dikarya</taxon>
        <taxon>Basidiomycota</taxon>
        <taxon>Pucciniomycotina</taxon>
        <taxon>Pucciniomycetes</taxon>
        <taxon>Pucciniales</taxon>
        <taxon>Sphaerophragmiaceae</taxon>
        <taxon>Austropuccinia</taxon>
    </lineage>
</organism>